<dbReference type="Pfam" id="PF00067">
    <property type="entry name" value="p450"/>
    <property type="match status" value="1"/>
</dbReference>
<keyword evidence="5 13" id="KW-0349">Heme</keyword>
<feature type="transmembrane region" description="Helical" evidence="15">
    <location>
        <begin position="14"/>
        <end position="36"/>
    </location>
</feature>
<dbReference type="InterPro" id="IPR002401">
    <property type="entry name" value="Cyt_P450_E_grp-I"/>
</dbReference>
<reference evidence="16 17" key="1">
    <citation type="journal article" date="2024" name="bioRxiv">
        <title>A reference genome for Trichogramma kaykai: A tiny desert-dwelling parasitoid wasp with competing sex-ratio distorters.</title>
        <authorList>
            <person name="Culotta J."/>
            <person name="Lindsey A.R."/>
        </authorList>
    </citation>
    <scope>NUCLEOTIDE SEQUENCE [LARGE SCALE GENOMIC DNA]</scope>
    <source>
        <strain evidence="16 17">KSX58</strain>
    </source>
</reference>
<comment type="cofactor">
    <cofactor evidence="1 13">
        <name>heme</name>
        <dbReference type="ChEBI" id="CHEBI:30413"/>
    </cofactor>
</comment>
<keyword evidence="17" id="KW-1185">Reference proteome</keyword>
<evidence type="ECO:0000256" key="13">
    <source>
        <dbReference type="PIRSR" id="PIRSR602401-1"/>
    </source>
</evidence>
<comment type="caution">
    <text evidence="16">The sequence shown here is derived from an EMBL/GenBank/DDBJ whole genome shotgun (WGS) entry which is preliminary data.</text>
</comment>
<keyword evidence="12 15" id="KW-0472">Membrane</keyword>
<keyword evidence="11 14" id="KW-0503">Monooxygenase</keyword>
<evidence type="ECO:0000313" key="16">
    <source>
        <dbReference type="EMBL" id="KAL3407876.1"/>
    </source>
</evidence>
<dbReference type="PROSITE" id="PS00086">
    <property type="entry name" value="CYTOCHROME_P450"/>
    <property type="match status" value="1"/>
</dbReference>
<dbReference type="GO" id="GO:0005789">
    <property type="term" value="C:endoplasmic reticulum membrane"/>
    <property type="evidence" value="ECO:0007669"/>
    <property type="project" value="UniProtKB-SubCell"/>
</dbReference>
<dbReference type="SUPFAM" id="SSF48264">
    <property type="entry name" value="Cytochrome P450"/>
    <property type="match status" value="1"/>
</dbReference>
<evidence type="ECO:0000256" key="2">
    <source>
        <dbReference type="ARBA" id="ARBA00004174"/>
    </source>
</evidence>
<evidence type="ECO:0000256" key="12">
    <source>
        <dbReference type="ARBA" id="ARBA00023136"/>
    </source>
</evidence>
<dbReference type="InterPro" id="IPR050476">
    <property type="entry name" value="Insect_CytP450_Detox"/>
</dbReference>
<evidence type="ECO:0000256" key="10">
    <source>
        <dbReference type="ARBA" id="ARBA00023004"/>
    </source>
</evidence>
<dbReference type="InterPro" id="IPR017972">
    <property type="entry name" value="Cyt_P450_CS"/>
</dbReference>
<evidence type="ECO:0000256" key="3">
    <source>
        <dbReference type="ARBA" id="ARBA00004406"/>
    </source>
</evidence>
<evidence type="ECO:0000256" key="14">
    <source>
        <dbReference type="RuleBase" id="RU000461"/>
    </source>
</evidence>
<dbReference type="CDD" id="cd11056">
    <property type="entry name" value="CYP6-like"/>
    <property type="match status" value="1"/>
</dbReference>
<evidence type="ECO:0000313" key="17">
    <source>
        <dbReference type="Proteomes" id="UP001627154"/>
    </source>
</evidence>
<accession>A0ABD2XU48</accession>
<keyword evidence="9 14" id="KW-0560">Oxidoreductase</keyword>
<keyword evidence="15" id="KW-1133">Transmembrane helix</keyword>
<evidence type="ECO:0000256" key="7">
    <source>
        <dbReference type="ARBA" id="ARBA00022824"/>
    </source>
</evidence>
<dbReference type="EMBL" id="JBJJXI010000002">
    <property type="protein sequence ID" value="KAL3407876.1"/>
    <property type="molecule type" value="Genomic_DNA"/>
</dbReference>
<dbReference type="FunFam" id="1.10.630.10:FF:000042">
    <property type="entry name" value="Cytochrome P450"/>
    <property type="match status" value="1"/>
</dbReference>
<evidence type="ECO:0008006" key="18">
    <source>
        <dbReference type="Google" id="ProtNLM"/>
    </source>
</evidence>
<evidence type="ECO:0000256" key="4">
    <source>
        <dbReference type="ARBA" id="ARBA00010617"/>
    </source>
</evidence>
<protein>
    <recommendedName>
        <fullName evidence="18">Cytochrome P450</fullName>
    </recommendedName>
</protein>
<gene>
    <name evidence="16" type="ORF">TKK_000119</name>
</gene>
<evidence type="ECO:0000256" key="9">
    <source>
        <dbReference type="ARBA" id="ARBA00023002"/>
    </source>
</evidence>
<dbReference type="PRINTS" id="PR00463">
    <property type="entry name" value="EP450I"/>
</dbReference>
<keyword evidence="7" id="KW-0256">Endoplasmic reticulum</keyword>
<keyword evidence="10 13" id="KW-0408">Iron</keyword>
<proteinExistence type="inferred from homology"/>
<dbReference type="PANTHER" id="PTHR24292:SF54">
    <property type="entry name" value="CYP9F3-RELATED"/>
    <property type="match status" value="1"/>
</dbReference>
<organism evidence="16 17">
    <name type="scientific">Trichogramma kaykai</name>
    <dbReference type="NCBI Taxonomy" id="54128"/>
    <lineage>
        <taxon>Eukaryota</taxon>
        <taxon>Metazoa</taxon>
        <taxon>Ecdysozoa</taxon>
        <taxon>Arthropoda</taxon>
        <taxon>Hexapoda</taxon>
        <taxon>Insecta</taxon>
        <taxon>Pterygota</taxon>
        <taxon>Neoptera</taxon>
        <taxon>Endopterygota</taxon>
        <taxon>Hymenoptera</taxon>
        <taxon>Apocrita</taxon>
        <taxon>Proctotrupomorpha</taxon>
        <taxon>Chalcidoidea</taxon>
        <taxon>Trichogrammatidae</taxon>
        <taxon>Trichogramma</taxon>
    </lineage>
</organism>
<comment type="subcellular location">
    <subcellularLocation>
        <location evidence="3">Endoplasmic reticulum membrane</location>
        <topology evidence="3">Peripheral membrane protein</topology>
    </subcellularLocation>
    <subcellularLocation>
        <location evidence="2">Microsome membrane</location>
        <topology evidence="2">Peripheral membrane protein</topology>
    </subcellularLocation>
</comment>
<dbReference type="Gene3D" id="1.10.630.10">
    <property type="entry name" value="Cytochrome P450"/>
    <property type="match status" value="1"/>
</dbReference>
<sequence length="520" mass="60290">MLDLILSIFEYKLFWIHVIGLAVYYVYLKFVAFTYWQRKNVPHEKPVLIFGNILRSCLGLVSIGEDVKRNYDKFRDHPVHGIYMLSNPVLMVNDPELVRLVLVKEFSKFRDRGLYHNEKVDPLTANLFFLPGEKWKRLRSKLSPTFSSSKLKSIYPLIKEIGDELIKTVEKSIVNGNVVIEVKDLSSRYTTDTIVSMAFGFNCNTLKDPKSDFRKYGDMIVKKRPNIQLTFGMFSPELLTFLRIRLIDKVVYEFFIRVFSEMVNLRKKGNVKRDDVLNLLMQLVEKGYIGVNDEEIRKPISEYDETDRITLLEAYAQAFVFFFAGFETSSGTIAYALYELALHPEIQDRVRDEIRDLMDTSHGCSYENCVNRTKYLEMVINETLRKHPTSPFLNRICTEDCEFPSVNMNVQKGTKIMISASGIMRNSNFYPDPDKFDPERFSQENIDSRNPYTFLPFGQGPRSCIGIRLGMIQTKIALISLLSKFRCSPCLDTPVPLKYSPKSIVQVPDRGIPLRFERAR</sequence>
<evidence type="ECO:0000256" key="11">
    <source>
        <dbReference type="ARBA" id="ARBA00023033"/>
    </source>
</evidence>
<keyword evidence="6 13" id="KW-0479">Metal-binding</keyword>
<dbReference type="GO" id="GO:0046872">
    <property type="term" value="F:metal ion binding"/>
    <property type="evidence" value="ECO:0007669"/>
    <property type="project" value="UniProtKB-KW"/>
</dbReference>
<dbReference type="InterPro" id="IPR036396">
    <property type="entry name" value="Cyt_P450_sf"/>
</dbReference>
<evidence type="ECO:0000256" key="15">
    <source>
        <dbReference type="SAM" id="Phobius"/>
    </source>
</evidence>
<feature type="binding site" description="axial binding residue" evidence="13">
    <location>
        <position position="464"/>
    </location>
    <ligand>
        <name>heme</name>
        <dbReference type="ChEBI" id="CHEBI:30413"/>
    </ligand>
    <ligandPart>
        <name>Fe</name>
        <dbReference type="ChEBI" id="CHEBI:18248"/>
    </ligandPart>
</feature>
<dbReference type="GO" id="GO:0004497">
    <property type="term" value="F:monooxygenase activity"/>
    <property type="evidence" value="ECO:0007669"/>
    <property type="project" value="UniProtKB-KW"/>
</dbReference>
<keyword evidence="15" id="KW-0812">Transmembrane</keyword>
<evidence type="ECO:0000256" key="8">
    <source>
        <dbReference type="ARBA" id="ARBA00022848"/>
    </source>
</evidence>
<evidence type="ECO:0000256" key="6">
    <source>
        <dbReference type="ARBA" id="ARBA00022723"/>
    </source>
</evidence>
<dbReference type="AlphaFoldDB" id="A0ABD2XU48"/>
<evidence type="ECO:0000256" key="5">
    <source>
        <dbReference type="ARBA" id="ARBA00022617"/>
    </source>
</evidence>
<name>A0ABD2XU48_9HYME</name>
<keyword evidence="8" id="KW-0492">Microsome</keyword>
<dbReference type="Proteomes" id="UP001627154">
    <property type="component" value="Unassembled WGS sequence"/>
</dbReference>
<dbReference type="InterPro" id="IPR001128">
    <property type="entry name" value="Cyt_P450"/>
</dbReference>
<dbReference type="PRINTS" id="PR00385">
    <property type="entry name" value="P450"/>
</dbReference>
<comment type="similarity">
    <text evidence="4 14">Belongs to the cytochrome P450 family.</text>
</comment>
<evidence type="ECO:0000256" key="1">
    <source>
        <dbReference type="ARBA" id="ARBA00001971"/>
    </source>
</evidence>
<dbReference type="PANTHER" id="PTHR24292">
    <property type="entry name" value="CYTOCHROME P450"/>
    <property type="match status" value="1"/>
</dbReference>